<dbReference type="SUPFAM" id="SSF46894">
    <property type="entry name" value="C-terminal effector domain of the bipartite response regulators"/>
    <property type="match status" value="1"/>
</dbReference>
<dbReference type="InterPro" id="IPR005143">
    <property type="entry name" value="TF_LuxR_autoind-bd_dom"/>
</dbReference>
<accession>A0ABU0YNW6</accession>
<keyword evidence="2" id="KW-0238">DNA-binding</keyword>
<comment type="caution">
    <text evidence="5">The sequence shown here is derived from an EMBL/GenBank/DDBJ whole genome shotgun (WGS) entry which is preliminary data.</text>
</comment>
<name>A0ABU0YNW6_9PROT</name>
<dbReference type="InterPro" id="IPR036388">
    <property type="entry name" value="WH-like_DNA-bd_sf"/>
</dbReference>
<protein>
    <submittedName>
        <fullName evidence="5">LuxR family transcriptional regulator</fullName>
    </submittedName>
</protein>
<evidence type="ECO:0000313" key="6">
    <source>
        <dbReference type="Proteomes" id="UP001230156"/>
    </source>
</evidence>
<dbReference type="PRINTS" id="PR00038">
    <property type="entry name" value="HTHLUXR"/>
</dbReference>
<sequence length="256" mass="28015">MHDPFVAFETELDRAHGLEDRLDAAQAALAAYGFTSMIYDYTPVPFAHDGELITPSLLKLRNIEANMADLWCRGGYYQIDPVQLVAAKSATPFVWSYAQPEGSALGRVMAPRHAPVVSYLKDTRMTCGVTVPIHLSGGDFATFTGIRIDPEGDFGAALRQHLAAISLIGHIFHGAVYPDFDPRIRTCQHVKLTAKEIECLRLTAQGLTAKQIAHKLDRAVGTINLHLTLAIKKLGAKNRVQAIARAAHYRLLDGAC</sequence>
<dbReference type="EMBL" id="JAUYVI010000003">
    <property type="protein sequence ID" value="MDQ7248338.1"/>
    <property type="molecule type" value="Genomic_DNA"/>
</dbReference>
<dbReference type="PANTHER" id="PTHR44688">
    <property type="entry name" value="DNA-BINDING TRANSCRIPTIONAL ACTIVATOR DEVR_DOSR"/>
    <property type="match status" value="1"/>
</dbReference>
<evidence type="ECO:0000256" key="3">
    <source>
        <dbReference type="ARBA" id="ARBA00023163"/>
    </source>
</evidence>
<evidence type="ECO:0000313" key="5">
    <source>
        <dbReference type="EMBL" id="MDQ7248338.1"/>
    </source>
</evidence>
<dbReference type="Proteomes" id="UP001230156">
    <property type="component" value="Unassembled WGS sequence"/>
</dbReference>
<feature type="domain" description="HTH luxR-type" evidence="4">
    <location>
        <begin position="185"/>
        <end position="250"/>
    </location>
</feature>
<dbReference type="PANTHER" id="PTHR44688:SF16">
    <property type="entry name" value="DNA-BINDING TRANSCRIPTIONAL ACTIVATOR DEVR_DOSR"/>
    <property type="match status" value="1"/>
</dbReference>
<dbReference type="InterPro" id="IPR036693">
    <property type="entry name" value="TF_LuxR_autoind-bd_dom_sf"/>
</dbReference>
<evidence type="ECO:0000256" key="2">
    <source>
        <dbReference type="ARBA" id="ARBA00023125"/>
    </source>
</evidence>
<dbReference type="InterPro" id="IPR000792">
    <property type="entry name" value="Tscrpt_reg_LuxR_C"/>
</dbReference>
<organism evidence="5 6">
    <name type="scientific">Dongia sedimenti</name>
    <dbReference type="NCBI Taxonomy" id="3064282"/>
    <lineage>
        <taxon>Bacteria</taxon>
        <taxon>Pseudomonadati</taxon>
        <taxon>Pseudomonadota</taxon>
        <taxon>Alphaproteobacteria</taxon>
        <taxon>Rhodospirillales</taxon>
        <taxon>Dongiaceae</taxon>
        <taxon>Dongia</taxon>
    </lineage>
</organism>
<keyword evidence="3" id="KW-0804">Transcription</keyword>
<dbReference type="PROSITE" id="PS50043">
    <property type="entry name" value="HTH_LUXR_2"/>
    <property type="match status" value="1"/>
</dbReference>
<evidence type="ECO:0000259" key="4">
    <source>
        <dbReference type="PROSITE" id="PS50043"/>
    </source>
</evidence>
<dbReference type="InterPro" id="IPR016032">
    <property type="entry name" value="Sig_transdc_resp-reg_C-effctor"/>
</dbReference>
<gene>
    <name evidence="5" type="ORF">Q8A70_11710</name>
</gene>
<dbReference type="Gene3D" id="3.30.450.80">
    <property type="entry name" value="Transcription factor LuxR-like, autoinducer-binding domain"/>
    <property type="match status" value="1"/>
</dbReference>
<dbReference type="Pfam" id="PF03472">
    <property type="entry name" value="Autoind_bind"/>
    <property type="match status" value="1"/>
</dbReference>
<reference evidence="6" key="1">
    <citation type="submission" date="2023-08" db="EMBL/GenBank/DDBJ databases">
        <title>Rhodospirillaceae gen. nov., a novel taxon isolated from the Yangtze River Yuezi River estuary sludge.</title>
        <authorList>
            <person name="Ruan L."/>
        </authorList>
    </citation>
    <scope>NUCLEOTIDE SEQUENCE [LARGE SCALE GENOMIC DNA]</scope>
    <source>
        <strain evidence="6">R-7</strain>
    </source>
</reference>
<dbReference type="CDD" id="cd06170">
    <property type="entry name" value="LuxR_C_like"/>
    <property type="match status" value="1"/>
</dbReference>
<evidence type="ECO:0000256" key="1">
    <source>
        <dbReference type="ARBA" id="ARBA00023015"/>
    </source>
</evidence>
<dbReference type="SUPFAM" id="SSF75516">
    <property type="entry name" value="Pheromone-binding domain of LuxR-like quorum-sensing transcription factors"/>
    <property type="match status" value="1"/>
</dbReference>
<keyword evidence="6" id="KW-1185">Reference proteome</keyword>
<dbReference type="Gene3D" id="1.10.10.10">
    <property type="entry name" value="Winged helix-like DNA-binding domain superfamily/Winged helix DNA-binding domain"/>
    <property type="match status" value="1"/>
</dbReference>
<keyword evidence="1" id="KW-0805">Transcription regulation</keyword>
<dbReference type="RefSeq" id="WP_379955793.1">
    <property type="nucleotide sequence ID" value="NZ_JAUYVI010000003.1"/>
</dbReference>
<proteinExistence type="predicted"/>
<dbReference type="Pfam" id="PF00196">
    <property type="entry name" value="GerE"/>
    <property type="match status" value="1"/>
</dbReference>
<dbReference type="SMART" id="SM00421">
    <property type="entry name" value="HTH_LUXR"/>
    <property type="match status" value="1"/>
</dbReference>